<keyword evidence="4" id="KW-0460">Magnesium</keyword>
<dbReference type="GO" id="GO:0043843">
    <property type="term" value="F:ADP-specific glucokinase activity"/>
    <property type="evidence" value="ECO:0007669"/>
    <property type="project" value="TreeGrafter"/>
</dbReference>
<dbReference type="Proteomes" id="UP000095283">
    <property type="component" value="Unplaced"/>
</dbReference>
<evidence type="ECO:0000256" key="4">
    <source>
        <dbReference type="ARBA" id="ARBA00022842"/>
    </source>
</evidence>
<evidence type="ECO:0000256" key="5">
    <source>
        <dbReference type="ARBA" id="ARBA00023152"/>
    </source>
</evidence>
<accession>A0A1I7X559</accession>
<dbReference type="AlphaFoldDB" id="A0A1I7X559"/>
<evidence type="ECO:0000313" key="8">
    <source>
        <dbReference type="WBParaSite" id="Hba_12734"/>
    </source>
</evidence>
<dbReference type="SUPFAM" id="SSF53613">
    <property type="entry name" value="Ribokinase-like"/>
    <property type="match status" value="1"/>
</dbReference>
<evidence type="ECO:0000256" key="2">
    <source>
        <dbReference type="ARBA" id="ARBA00022723"/>
    </source>
</evidence>
<protein>
    <submittedName>
        <fullName evidence="8">Uncharacterized protein</fullName>
    </submittedName>
</protein>
<dbReference type="GO" id="GO:0006006">
    <property type="term" value="P:glucose metabolic process"/>
    <property type="evidence" value="ECO:0007669"/>
    <property type="project" value="TreeGrafter"/>
</dbReference>
<keyword evidence="6" id="KW-1133">Transmembrane helix</keyword>
<evidence type="ECO:0000256" key="1">
    <source>
        <dbReference type="ARBA" id="ARBA00022679"/>
    </source>
</evidence>
<proteinExistence type="predicted"/>
<dbReference type="InterPro" id="IPR029056">
    <property type="entry name" value="Ribokinase-like"/>
</dbReference>
<sequence>MFVESWMPAIFSPQHRLLHASFVFFIIPYLYSYLNEQHRMASYSVEQAMSFQQYKVLYCSFNCNVDLIVPGTHVIDSLNTTYNEWIESVSDLHETFIHFFQRGAPAERYGLKPLIDSISQNPYFYRITKIMKIHVYPLLFHYKIVKSSHKPKRQCILCRIIHLSCTSAVLNTEKRETAGKNYQKLPNTCIRNIYFCNMF</sequence>
<dbReference type="WBParaSite" id="Hba_12734">
    <property type="protein sequence ID" value="Hba_12734"/>
    <property type="gene ID" value="Hba_12734"/>
</dbReference>
<keyword evidence="7" id="KW-1185">Reference proteome</keyword>
<evidence type="ECO:0000313" key="7">
    <source>
        <dbReference type="Proteomes" id="UP000095283"/>
    </source>
</evidence>
<feature type="transmembrane region" description="Helical" evidence="6">
    <location>
        <begin position="16"/>
        <end position="34"/>
    </location>
</feature>
<keyword evidence="3" id="KW-0418">Kinase</keyword>
<dbReference type="Pfam" id="PF04587">
    <property type="entry name" value="ADP_PFK_GK"/>
    <property type="match status" value="1"/>
</dbReference>
<reference evidence="8" key="1">
    <citation type="submission" date="2016-11" db="UniProtKB">
        <authorList>
            <consortium name="WormBaseParasite"/>
        </authorList>
    </citation>
    <scope>IDENTIFICATION</scope>
</reference>
<dbReference type="InterPro" id="IPR007666">
    <property type="entry name" value="ADP_PFK/GK"/>
</dbReference>
<keyword evidence="6" id="KW-0812">Transmembrane</keyword>
<evidence type="ECO:0000256" key="3">
    <source>
        <dbReference type="ARBA" id="ARBA00022777"/>
    </source>
</evidence>
<evidence type="ECO:0000256" key="6">
    <source>
        <dbReference type="SAM" id="Phobius"/>
    </source>
</evidence>
<organism evidence="7 8">
    <name type="scientific">Heterorhabditis bacteriophora</name>
    <name type="common">Entomopathogenic nematode worm</name>
    <dbReference type="NCBI Taxonomy" id="37862"/>
    <lineage>
        <taxon>Eukaryota</taxon>
        <taxon>Metazoa</taxon>
        <taxon>Ecdysozoa</taxon>
        <taxon>Nematoda</taxon>
        <taxon>Chromadorea</taxon>
        <taxon>Rhabditida</taxon>
        <taxon>Rhabditina</taxon>
        <taxon>Rhabditomorpha</taxon>
        <taxon>Strongyloidea</taxon>
        <taxon>Heterorhabditidae</taxon>
        <taxon>Heterorhabditis</taxon>
    </lineage>
</organism>
<dbReference type="GO" id="GO:0005783">
    <property type="term" value="C:endoplasmic reticulum"/>
    <property type="evidence" value="ECO:0007669"/>
    <property type="project" value="TreeGrafter"/>
</dbReference>
<keyword evidence="5" id="KW-0324">Glycolysis</keyword>
<dbReference type="GO" id="GO:0006096">
    <property type="term" value="P:glycolytic process"/>
    <property type="evidence" value="ECO:0007669"/>
    <property type="project" value="UniProtKB-KW"/>
</dbReference>
<dbReference type="GO" id="GO:0046872">
    <property type="term" value="F:metal ion binding"/>
    <property type="evidence" value="ECO:0007669"/>
    <property type="project" value="UniProtKB-KW"/>
</dbReference>
<dbReference type="PANTHER" id="PTHR21208:SF0">
    <property type="entry name" value="ADP-DEPENDENT GLUCOKINASE"/>
    <property type="match status" value="1"/>
</dbReference>
<keyword evidence="2" id="KW-0479">Metal-binding</keyword>
<keyword evidence="1" id="KW-0808">Transferase</keyword>
<dbReference type="PANTHER" id="PTHR21208">
    <property type="entry name" value="ADP-DEPENDENT GLUCOKINASE"/>
    <property type="match status" value="1"/>
</dbReference>
<keyword evidence="6" id="KW-0472">Membrane</keyword>
<name>A0A1I7X559_HETBA</name>